<dbReference type="Pfam" id="PF21706">
    <property type="entry name" value="FCSD_central"/>
    <property type="match status" value="1"/>
</dbReference>
<dbReference type="OrthoDB" id="9802771at2"/>
<dbReference type="InterPro" id="IPR016156">
    <property type="entry name" value="FAD/NAD-linked_Rdtase_dimer_sf"/>
</dbReference>
<evidence type="ECO:0000256" key="2">
    <source>
        <dbReference type="ARBA" id="ARBA00022827"/>
    </source>
</evidence>
<accession>A0A0N1FGD2</accession>
<dbReference type="InterPro" id="IPR052541">
    <property type="entry name" value="SQRD"/>
</dbReference>
<dbReference type="GO" id="GO:0016491">
    <property type="term" value="F:oxidoreductase activity"/>
    <property type="evidence" value="ECO:0007669"/>
    <property type="project" value="InterPro"/>
</dbReference>
<dbReference type="PRINTS" id="PR00420">
    <property type="entry name" value="RNGMNOXGNASE"/>
</dbReference>
<dbReference type="RefSeq" id="WP_054208173.1">
    <property type="nucleotide sequence ID" value="NZ_LGSZ01000025.1"/>
</dbReference>
<feature type="domain" description="FAD/NAD(P)-binding" evidence="3">
    <location>
        <begin position="33"/>
        <end position="137"/>
    </location>
</feature>
<dbReference type="PANTHER" id="PTHR43755:SF1">
    <property type="entry name" value="FAD-DEPENDENT PYRIDINE NUCLEOTIDE-DISULPHIDE OXIDOREDUCTASE"/>
    <property type="match status" value="1"/>
</dbReference>
<keyword evidence="1" id="KW-0285">Flavoprotein</keyword>
<protein>
    <submittedName>
        <fullName evidence="6">Flavocytochrome C</fullName>
    </submittedName>
</protein>
<keyword evidence="7" id="KW-1185">Reference proteome</keyword>
<dbReference type="SUPFAM" id="SSF51905">
    <property type="entry name" value="FAD/NAD(P)-binding domain"/>
    <property type="match status" value="2"/>
</dbReference>
<organism evidence="6 7">
    <name type="scientific">Bosea vaviloviae</name>
    <dbReference type="NCBI Taxonomy" id="1526658"/>
    <lineage>
        <taxon>Bacteria</taxon>
        <taxon>Pseudomonadati</taxon>
        <taxon>Pseudomonadota</taxon>
        <taxon>Alphaproteobacteria</taxon>
        <taxon>Hyphomicrobiales</taxon>
        <taxon>Boseaceae</taxon>
        <taxon>Bosea</taxon>
    </lineage>
</organism>
<dbReference type="Pfam" id="PF07992">
    <property type="entry name" value="Pyr_redox_2"/>
    <property type="match status" value="1"/>
</dbReference>
<dbReference type="AlphaFoldDB" id="A0A0N1FGD2"/>
<proteinExistence type="predicted"/>
<evidence type="ECO:0000313" key="6">
    <source>
        <dbReference type="EMBL" id="KPH81985.1"/>
    </source>
</evidence>
<dbReference type="InterPro" id="IPR036188">
    <property type="entry name" value="FAD/NAD-bd_sf"/>
</dbReference>
<dbReference type="InterPro" id="IPR049386">
    <property type="entry name" value="FCSD_central"/>
</dbReference>
<dbReference type="SUPFAM" id="SSF55424">
    <property type="entry name" value="FAD/NAD-linked reductases, dimerisation (C-terminal) domain"/>
    <property type="match status" value="1"/>
</dbReference>
<dbReference type="PATRIC" id="fig|1526658.3.peg.5652"/>
<dbReference type="PROSITE" id="PS51318">
    <property type="entry name" value="TAT"/>
    <property type="match status" value="1"/>
</dbReference>
<feature type="domain" description="Sulfide dehydrogenase [flavocytochrome c] flavoprotein chain central" evidence="5">
    <location>
        <begin position="165"/>
        <end position="282"/>
    </location>
</feature>
<name>A0A0N1FGD2_9HYPH</name>
<dbReference type="InterPro" id="IPR037092">
    <property type="entry name" value="FlavoCytC_S_DH_flav-bd_sf"/>
</dbReference>
<dbReference type="GO" id="GO:0050660">
    <property type="term" value="F:flavin adenine dinucleotide binding"/>
    <property type="evidence" value="ECO:0007669"/>
    <property type="project" value="InterPro"/>
</dbReference>
<feature type="domain" description="Flavocytochrome c sulphide dehydrogenase flavin-binding" evidence="4">
    <location>
        <begin position="359"/>
        <end position="424"/>
    </location>
</feature>
<dbReference type="EMBL" id="LGSZ01000025">
    <property type="protein sequence ID" value="KPH81985.1"/>
    <property type="molecule type" value="Genomic_DNA"/>
</dbReference>
<sequence length="425" mass="45934">MTATRRDLMAGFGTALAAGTLSAPAVLGQGRPRVVVVGGGPGGATAAKYLARDSRGAIAVTLVEENETYQSCFHSNLYIGGFKRYEEIVHRYDALASAYGIALVRSRATQIDRDRKEVVLGDGRRLPYDRLVLSPGIDLKYDSVAGWSKEAEEAMPHGWKPGRQTQLIREKLDAVPDGGTIVMIAPPNPYRCPPGPYERASMFAHVLKQSGRSKARIVILDPKESFSKQGVFMPDWEKRYGAMIEWLGPKVHDGITSVDPKTGTVVTGFETYENCAFVNVIPAQMAGAIARDAGLAPAGGYCTIDPATMKSVVDSDIIVLGDACHAGDMPKSAFSANNQAKVAAMVLRGELTGSPTFPARYFNTCWSLVDTDDAIKVGGRYEPRDGRIAAVETFISQPGESAEIRRQTQAENIAWYDAICADMFT</sequence>
<gene>
    <name evidence="6" type="ORF">AE618_06285</name>
</gene>
<dbReference type="Pfam" id="PF09242">
    <property type="entry name" value="FCSD-flav_bind"/>
    <property type="match status" value="1"/>
</dbReference>
<dbReference type="Gene3D" id="3.90.760.10">
    <property type="entry name" value="Flavocytochrome c sulphide dehydrogenase, flavin-binding domain"/>
    <property type="match status" value="1"/>
</dbReference>
<dbReference type="InterPro" id="IPR023753">
    <property type="entry name" value="FAD/NAD-binding_dom"/>
</dbReference>
<keyword evidence="2" id="KW-0274">FAD</keyword>
<evidence type="ECO:0000256" key="1">
    <source>
        <dbReference type="ARBA" id="ARBA00022630"/>
    </source>
</evidence>
<dbReference type="InterPro" id="IPR006311">
    <property type="entry name" value="TAT_signal"/>
</dbReference>
<dbReference type="Proteomes" id="UP000037822">
    <property type="component" value="Unassembled WGS sequence"/>
</dbReference>
<dbReference type="Gene3D" id="3.50.50.60">
    <property type="entry name" value="FAD/NAD(P)-binding domain"/>
    <property type="match status" value="2"/>
</dbReference>
<evidence type="ECO:0000259" key="3">
    <source>
        <dbReference type="Pfam" id="PF07992"/>
    </source>
</evidence>
<reference evidence="6 7" key="1">
    <citation type="submission" date="2015-07" db="EMBL/GenBank/DDBJ databases">
        <title>Whole genome sequencing of Bosea vaviloviae isolated from cave pool.</title>
        <authorList>
            <person name="Tan N.E.H."/>
            <person name="Lee Y.P."/>
            <person name="Gan H.M."/>
            <person name="Barton H."/>
            <person name="Savka M.A."/>
        </authorList>
    </citation>
    <scope>NUCLEOTIDE SEQUENCE [LARGE SCALE GENOMIC DNA]</scope>
    <source>
        <strain evidence="6 7">SD260</strain>
    </source>
</reference>
<evidence type="ECO:0000313" key="7">
    <source>
        <dbReference type="Proteomes" id="UP000037822"/>
    </source>
</evidence>
<dbReference type="InterPro" id="IPR015323">
    <property type="entry name" value="FlavoCytC_S_DH_flav-bd"/>
</dbReference>
<evidence type="ECO:0000259" key="5">
    <source>
        <dbReference type="Pfam" id="PF21706"/>
    </source>
</evidence>
<comment type="caution">
    <text evidence="6">The sequence shown here is derived from an EMBL/GenBank/DDBJ whole genome shotgun (WGS) entry which is preliminary data.</text>
</comment>
<dbReference type="PANTHER" id="PTHR43755">
    <property type="match status" value="1"/>
</dbReference>
<evidence type="ECO:0000259" key="4">
    <source>
        <dbReference type="Pfam" id="PF09242"/>
    </source>
</evidence>